<feature type="signal peptide" evidence="11">
    <location>
        <begin position="1"/>
        <end position="31"/>
    </location>
</feature>
<feature type="chain" id="PRO_5034880333" description="Ig-like domain-containing protein" evidence="11">
    <location>
        <begin position="32"/>
        <end position="156"/>
    </location>
</feature>
<keyword evidence="14" id="KW-1185">Reference proteome</keyword>
<dbReference type="SMART" id="SM00406">
    <property type="entry name" value="IGv"/>
    <property type="match status" value="1"/>
</dbReference>
<keyword evidence="4 11" id="KW-0732">Signal</keyword>
<dbReference type="Gene3D" id="2.60.40.10">
    <property type="entry name" value="Immunoglobulins"/>
    <property type="match status" value="1"/>
</dbReference>
<reference evidence="13 14" key="1">
    <citation type="submission" date="2019-04" db="EMBL/GenBank/DDBJ databases">
        <authorList>
            <consortium name="Wellcome Sanger Institute Data Sharing"/>
        </authorList>
    </citation>
    <scope>NUCLEOTIDE SEQUENCE [LARGE SCALE GENOMIC DNA]</scope>
</reference>
<feature type="domain" description="Ig-like" evidence="12">
    <location>
        <begin position="24"/>
        <end position="113"/>
    </location>
</feature>
<keyword evidence="3" id="KW-0812">Transmembrane</keyword>
<reference evidence="13" key="3">
    <citation type="submission" date="2025-09" db="UniProtKB">
        <authorList>
            <consortium name="Ensembl"/>
        </authorList>
    </citation>
    <scope>IDENTIFICATION</scope>
</reference>
<dbReference type="InterPro" id="IPR007110">
    <property type="entry name" value="Ig-like_dom"/>
</dbReference>
<organism evidence="13 14">
    <name type="scientific">Scleropages formosus</name>
    <name type="common">Asian bonytongue</name>
    <name type="synonym">Osteoglossum formosum</name>
    <dbReference type="NCBI Taxonomy" id="113540"/>
    <lineage>
        <taxon>Eukaryota</taxon>
        <taxon>Metazoa</taxon>
        <taxon>Chordata</taxon>
        <taxon>Craniata</taxon>
        <taxon>Vertebrata</taxon>
        <taxon>Euteleostomi</taxon>
        <taxon>Actinopterygii</taxon>
        <taxon>Neopterygii</taxon>
        <taxon>Teleostei</taxon>
        <taxon>Osteoglossocephala</taxon>
        <taxon>Osteoglossomorpha</taxon>
        <taxon>Osteoglossiformes</taxon>
        <taxon>Osteoglossidae</taxon>
        <taxon>Scleropages</taxon>
    </lineage>
</organism>
<sequence>MSWAPFLSVFSVHVPLTVFLTLNPSVPTVVSVPVGDPVKLHCYADINRQTEDSQLDVRWKKEGKLVLHLHSGLVTQGSGFKNRVDVSKEDIRKGDLSLILNDTRLSDQGHYQCFYNDLTGCLGRVTLNIAGGILFESLVVPYFLFSSSPVCRNSNV</sequence>
<evidence type="ECO:0000256" key="4">
    <source>
        <dbReference type="ARBA" id="ARBA00022729"/>
    </source>
</evidence>
<proteinExistence type="predicted"/>
<keyword evidence="7" id="KW-1015">Disulfide bond</keyword>
<dbReference type="PROSITE" id="PS50835">
    <property type="entry name" value="IG_LIKE"/>
    <property type="match status" value="1"/>
</dbReference>
<dbReference type="GO" id="GO:0031295">
    <property type="term" value="P:T cell costimulation"/>
    <property type="evidence" value="ECO:0007669"/>
    <property type="project" value="TreeGrafter"/>
</dbReference>
<dbReference type="GeneTree" id="ENSGT01030000235063"/>
<evidence type="ECO:0000256" key="10">
    <source>
        <dbReference type="ARBA" id="ARBA00023319"/>
    </source>
</evidence>
<evidence type="ECO:0000313" key="14">
    <source>
        <dbReference type="Proteomes" id="UP000694397"/>
    </source>
</evidence>
<evidence type="ECO:0000256" key="3">
    <source>
        <dbReference type="ARBA" id="ARBA00022692"/>
    </source>
</evidence>
<evidence type="ECO:0000256" key="9">
    <source>
        <dbReference type="ARBA" id="ARBA00023180"/>
    </source>
</evidence>
<comment type="subcellular location">
    <subcellularLocation>
        <location evidence="1">Cell membrane</location>
        <topology evidence="1">Single-pass type I membrane protein</topology>
    </subcellularLocation>
</comment>
<dbReference type="GO" id="GO:0009897">
    <property type="term" value="C:external side of plasma membrane"/>
    <property type="evidence" value="ECO:0007669"/>
    <property type="project" value="TreeGrafter"/>
</dbReference>
<dbReference type="AlphaFoldDB" id="A0A8C9V2K2"/>
<dbReference type="GO" id="GO:0006955">
    <property type="term" value="P:immune response"/>
    <property type="evidence" value="ECO:0007669"/>
    <property type="project" value="TreeGrafter"/>
</dbReference>
<protein>
    <recommendedName>
        <fullName evidence="12">Ig-like domain-containing protein</fullName>
    </recommendedName>
</protein>
<dbReference type="InterPro" id="IPR003599">
    <property type="entry name" value="Ig_sub"/>
</dbReference>
<keyword evidence="6" id="KW-0472">Membrane</keyword>
<dbReference type="InterPro" id="IPR051713">
    <property type="entry name" value="T-cell_Activation_Regulation"/>
</dbReference>
<evidence type="ECO:0000256" key="1">
    <source>
        <dbReference type="ARBA" id="ARBA00004251"/>
    </source>
</evidence>
<keyword evidence="5" id="KW-1133">Transmembrane helix</keyword>
<reference evidence="13" key="2">
    <citation type="submission" date="2025-08" db="UniProtKB">
        <authorList>
            <consortium name="Ensembl"/>
        </authorList>
    </citation>
    <scope>IDENTIFICATION</scope>
</reference>
<evidence type="ECO:0000256" key="5">
    <source>
        <dbReference type="ARBA" id="ARBA00022989"/>
    </source>
</evidence>
<accession>A0A8C9V2K2</accession>
<dbReference type="GO" id="GO:0042130">
    <property type="term" value="P:negative regulation of T cell proliferation"/>
    <property type="evidence" value="ECO:0007669"/>
    <property type="project" value="TreeGrafter"/>
</dbReference>
<evidence type="ECO:0000256" key="7">
    <source>
        <dbReference type="ARBA" id="ARBA00023157"/>
    </source>
</evidence>
<dbReference type="InterPro" id="IPR013783">
    <property type="entry name" value="Ig-like_fold"/>
</dbReference>
<keyword evidence="8" id="KW-0675">Receptor</keyword>
<evidence type="ECO:0000256" key="8">
    <source>
        <dbReference type="ARBA" id="ARBA00023170"/>
    </source>
</evidence>
<dbReference type="Pfam" id="PF07686">
    <property type="entry name" value="V-set"/>
    <property type="match status" value="1"/>
</dbReference>
<dbReference type="PANTHER" id="PTHR25466:SF11">
    <property type="entry name" value="GALECTIN 17-RELATED"/>
    <property type="match status" value="1"/>
</dbReference>
<dbReference type="GO" id="GO:0007166">
    <property type="term" value="P:cell surface receptor signaling pathway"/>
    <property type="evidence" value="ECO:0007669"/>
    <property type="project" value="TreeGrafter"/>
</dbReference>
<evidence type="ECO:0000256" key="6">
    <source>
        <dbReference type="ARBA" id="ARBA00023136"/>
    </source>
</evidence>
<dbReference type="Proteomes" id="UP000694397">
    <property type="component" value="Chromosome 16"/>
</dbReference>
<dbReference type="OrthoDB" id="9898017at2759"/>
<name>A0A8C9V2K2_SCLFO</name>
<evidence type="ECO:0000259" key="12">
    <source>
        <dbReference type="PROSITE" id="PS50835"/>
    </source>
</evidence>
<dbReference type="SUPFAM" id="SSF48726">
    <property type="entry name" value="Immunoglobulin"/>
    <property type="match status" value="1"/>
</dbReference>
<dbReference type="GO" id="GO:0042102">
    <property type="term" value="P:positive regulation of T cell proliferation"/>
    <property type="evidence" value="ECO:0007669"/>
    <property type="project" value="TreeGrafter"/>
</dbReference>
<dbReference type="Ensembl" id="ENSSFOT00015015623.2">
    <property type="protein sequence ID" value="ENSSFOP00015015443.2"/>
    <property type="gene ID" value="ENSSFOG00015009970.2"/>
</dbReference>
<dbReference type="InterPro" id="IPR013106">
    <property type="entry name" value="Ig_V-set"/>
</dbReference>
<dbReference type="SMART" id="SM00409">
    <property type="entry name" value="IG"/>
    <property type="match status" value="1"/>
</dbReference>
<dbReference type="InterPro" id="IPR036179">
    <property type="entry name" value="Ig-like_dom_sf"/>
</dbReference>
<evidence type="ECO:0000256" key="11">
    <source>
        <dbReference type="SAM" id="SignalP"/>
    </source>
</evidence>
<keyword evidence="10" id="KW-0393">Immunoglobulin domain</keyword>
<keyword evidence="9" id="KW-0325">Glycoprotein</keyword>
<evidence type="ECO:0000256" key="2">
    <source>
        <dbReference type="ARBA" id="ARBA00022475"/>
    </source>
</evidence>
<keyword evidence="2" id="KW-1003">Cell membrane</keyword>
<dbReference type="GO" id="GO:0071222">
    <property type="term" value="P:cellular response to lipopolysaccharide"/>
    <property type="evidence" value="ECO:0007669"/>
    <property type="project" value="TreeGrafter"/>
</dbReference>
<evidence type="ECO:0000313" key="13">
    <source>
        <dbReference type="Ensembl" id="ENSSFOP00015015443.2"/>
    </source>
</evidence>
<dbReference type="PANTHER" id="PTHR25466">
    <property type="entry name" value="T-LYMPHOCYTE ACTIVATION ANTIGEN"/>
    <property type="match status" value="1"/>
</dbReference>